<dbReference type="AlphaFoldDB" id="A0AAD9AII2"/>
<keyword evidence="2" id="KW-0472">Membrane</keyword>
<evidence type="ECO:0000313" key="3">
    <source>
        <dbReference type="EMBL" id="KAK1848756.1"/>
    </source>
</evidence>
<keyword evidence="2" id="KW-1133">Transmembrane helix</keyword>
<organism evidence="3 4">
    <name type="scientific">Colletotrichum chrysophilum</name>
    <dbReference type="NCBI Taxonomy" id="1836956"/>
    <lineage>
        <taxon>Eukaryota</taxon>
        <taxon>Fungi</taxon>
        <taxon>Dikarya</taxon>
        <taxon>Ascomycota</taxon>
        <taxon>Pezizomycotina</taxon>
        <taxon>Sordariomycetes</taxon>
        <taxon>Hypocreomycetidae</taxon>
        <taxon>Glomerellales</taxon>
        <taxon>Glomerellaceae</taxon>
        <taxon>Colletotrichum</taxon>
        <taxon>Colletotrichum gloeosporioides species complex</taxon>
    </lineage>
</organism>
<feature type="compositionally biased region" description="Low complexity" evidence="1">
    <location>
        <begin position="296"/>
        <end position="317"/>
    </location>
</feature>
<dbReference type="Proteomes" id="UP001243330">
    <property type="component" value="Unassembled WGS sequence"/>
</dbReference>
<name>A0AAD9AII2_9PEZI</name>
<reference evidence="3" key="1">
    <citation type="submission" date="2023-01" db="EMBL/GenBank/DDBJ databases">
        <title>Colletotrichum chrysophilum M932 genome sequence.</title>
        <authorList>
            <person name="Baroncelli R."/>
        </authorList>
    </citation>
    <scope>NUCLEOTIDE SEQUENCE</scope>
    <source>
        <strain evidence="3">M932</strain>
    </source>
</reference>
<feature type="compositionally biased region" description="Low complexity" evidence="1">
    <location>
        <begin position="231"/>
        <end position="252"/>
    </location>
</feature>
<evidence type="ECO:0000256" key="2">
    <source>
        <dbReference type="SAM" id="Phobius"/>
    </source>
</evidence>
<feature type="region of interest" description="Disordered" evidence="1">
    <location>
        <begin position="296"/>
        <end position="334"/>
    </location>
</feature>
<protein>
    <submittedName>
        <fullName evidence="3">Uncharacterized protein</fullName>
    </submittedName>
</protein>
<evidence type="ECO:0000256" key="1">
    <source>
        <dbReference type="SAM" id="MobiDB-lite"/>
    </source>
</evidence>
<feature type="region of interest" description="Disordered" evidence="1">
    <location>
        <begin position="231"/>
        <end position="254"/>
    </location>
</feature>
<dbReference type="EMBL" id="JAQOWY010000162">
    <property type="protein sequence ID" value="KAK1848756.1"/>
    <property type="molecule type" value="Genomic_DNA"/>
</dbReference>
<keyword evidence="4" id="KW-1185">Reference proteome</keyword>
<feature type="transmembrane region" description="Helical" evidence="2">
    <location>
        <begin position="264"/>
        <end position="288"/>
    </location>
</feature>
<sequence length="356" mass="37548">MTASLRTRARATGVVCICGRRQPPRSCNTTQKQRRWFIAVICAARYLRYLSVFVPGLIYSPPLLSLVARIFLQLNVKMHLSCWFLATLSLASLAAGQTQTCYWPSGSSAPLLQACSVGSGNEAAACCFNNHYCMTNGLCLSPTEGTWYRGGCTDKDFQQTGCPKYCDTTDIVGATPNRHAGVWACASKVFACTSLDNCSKQNFTVGAYRAVMNVALSTDLADSATTATASASATSGSAGASETTSSDATGSTCPATENGISTGAAAGIGVGVGLPLAIAVGALTFMLMREKKRSRAAQASYQQPGYGQQPGFNQQPYTSTPSHWGKPEGHFVPNEVSGHAATHELADTQGRHELGH</sequence>
<gene>
    <name evidence="3" type="ORF">CCHR01_08595</name>
</gene>
<evidence type="ECO:0000313" key="4">
    <source>
        <dbReference type="Proteomes" id="UP001243330"/>
    </source>
</evidence>
<keyword evidence="2" id="KW-0812">Transmembrane</keyword>
<accession>A0AAD9AII2</accession>
<comment type="caution">
    <text evidence="3">The sequence shown here is derived from an EMBL/GenBank/DDBJ whole genome shotgun (WGS) entry which is preliminary data.</text>
</comment>
<proteinExistence type="predicted"/>